<evidence type="ECO:0000313" key="3">
    <source>
        <dbReference type="Proteomes" id="UP000765509"/>
    </source>
</evidence>
<feature type="domain" description="Reverse transcriptase Ty1/copia-type" evidence="1">
    <location>
        <begin position="58"/>
        <end position="180"/>
    </location>
</feature>
<name>A0A9Q3IST2_9BASI</name>
<keyword evidence="3" id="KW-1185">Reference proteome</keyword>
<evidence type="ECO:0000259" key="1">
    <source>
        <dbReference type="Pfam" id="PF07727"/>
    </source>
</evidence>
<proteinExistence type="predicted"/>
<evidence type="ECO:0000313" key="2">
    <source>
        <dbReference type="EMBL" id="MBW0549205.1"/>
    </source>
</evidence>
<feature type="non-terminal residue" evidence="2">
    <location>
        <position position="1"/>
    </location>
</feature>
<accession>A0A9Q3IST2</accession>
<sequence>GEERTDEVCDSQDSQIERLHSHHNLDIPTSIADSQKIIDRKQWEKAITRELESFDQMNVWTPLEKKSNMKIIKTQFVFDIKHKNIPNSGIYKAQLVARGFCQRYGIDCKHTYAPTASLKDLRLLFAMEVKSKWIINCFDISVAYLHSKLDEEIYVTAPIEFRPEWTGKVMKSNKAMYGLK</sequence>
<dbReference type="Proteomes" id="UP000765509">
    <property type="component" value="Unassembled WGS sequence"/>
</dbReference>
<organism evidence="2 3">
    <name type="scientific">Austropuccinia psidii MF-1</name>
    <dbReference type="NCBI Taxonomy" id="1389203"/>
    <lineage>
        <taxon>Eukaryota</taxon>
        <taxon>Fungi</taxon>
        <taxon>Dikarya</taxon>
        <taxon>Basidiomycota</taxon>
        <taxon>Pucciniomycotina</taxon>
        <taxon>Pucciniomycetes</taxon>
        <taxon>Pucciniales</taxon>
        <taxon>Sphaerophragmiaceae</taxon>
        <taxon>Austropuccinia</taxon>
    </lineage>
</organism>
<dbReference type="AlphaFoldDB" id="A0A9Q3IST2"/>
<dbReference type="InterPro" id="IPR013103">
    <property type="entry name" value="RVT_2"/>
</dbReference>
<gene>
    <name evidence="2" type="ORF">O181_088920</name>
</gene>
<dbReference type="EMBL" id="AVOT02054493">
    <property type="protein sequence ID" value="MBW0549205.1"/>
    <property type="molecule type" value="Genomic_DNA"/>
</dbReference>
<protein>
    <recommendedName>
        <fullName evidence="1">Reverse transcriptase Ty1/copia-type domain-containing protein</fullName>
    </recommendedName>
</protein>
<dbReference type="Pfam" id="PF07727">
    <property type="entry name" value="RVT_2"/>
    <property type="match status" value="1"/>
</dbReference>
<reference evidence="2" key="1">
    <citation type="submission" date="2021-03" db="EMBL/GenBank/DDBJ databases">
        <title>Draft genome sequence of rust myrtle Austropuccinia psidii MF-1, a brazilian biotype.</title>
        <authorList>
            <person name="Quecine M.C."/>
            <person name="Pachon D.M.R."/>
            <person name="Bonatelli M.L."/>
            <person name="Correr F.H."/>
            <person name="Franceschini L.M."/>
            <person name="Leite T.F."/>
            <person name="Margarido G.R.A."/>
            <person name="Almeida C.A."/>
            <person name="Ferrarezi J.A."/>
            <person name="Labate C.A."/>
        </authorList>
    </citation>
    <scope>NUCLEOTIDE SEQUENCE</scope>
    <source>
        <strain evidence="2">MF-1</strain>
    </source>
</reference>
<dbReference type="OrthoDB" id="3562068at2759"/>
<comment type="caution">
    <text evidence="2">The sequence shown here is derived from an EMBL/GenBank/DDBJ whole genome shotgun (WGS) entry which is preliminary data.</text>
</comment>